<dbReference type="VEuPathDB" id="CryptoDB:Vbra_18455"/>
<dbReference type="SMART" id="SM00184">
    <property type="entry name" value="RING"/>
    <property type="match status" value="1"/>
</dbReference>
<gene>
    <name evidence="5" type="ORF">Vbra_18455</name>
</gene>
<dbReference type="InterPro" id="IPR013083">
    <property type="entry name" value="Znf_RING/FYVE/PHD"/>
</dbReference>
<feature type="compositionally biased region" description="Gly residues" evidence="3">
    <location>
        <begin position="844"/>
        <end position="855"/>
    </location>
</feature>
<evidence type="ECO:0000313" key="6">
    <source>
        <dbReference type="Proteomes" id="UP000041254"/>
    </source>
</evidence>
<feature type="compositionally biased region" description="Low complexity" evidence="3">
    <location>
        <begin position="622"/>
        <end position="642"/>
    </location>
</feature>
<protein>
    <recommendedName>
        <fullName evidence="4">RING-type domain-containing protein</fullName>
    </recommendedName>
</protein>
<dbReference type="PROSITE" id="PS50089">
    <property type="entry name" value="ZF_RING_2"/>
    <property type="match status" value="1"/>
</dbReference>
<dbReference type="STRING" id="1169540.A0A0G4GRD0"/>
<feature type="compositionally biased region" description="Pro residues" evidence="3">
    <location>
        <begin position="522"/>
        <end position="542"/>
    </location>
</feature>
<dbReference type="OMA" id="ANTDIRM"/>
<feature type="compositionally biased region" description="Low complexity" evidence="3">
    <location>
        <begin position="442"/>
        <end position="456"/>
    </location>
</feature>
<dbReference type="Gene3D" id="3.30.40.10">
    <property type="entry name" value="Zinc/RING finger domain, C3HC4 (zinc finger)"/>
    <property type="match status" value="1"/>
</dbReference>
<dbReference type="Proteomes" id="UP000041254">
    <property type="component" value="Unassembled WGS sequence"/>
</dbReference>
<dbReference type="GO" id="GO:0008270">
    <property type="term" value="F:zinc ion binding"/>
    <property type="evidence" value="ECO:0007669"/>
    <property type="project" value="UniProtKB-KW"/>
</dbReference>
<dbReference type="PANTHER" id="PTHR22696">
    <property type="entry name" value="E3 UBIQUITIN-PROTEIN LIGASE RNF26"/>
    <property type="match status" value="1"/>
</dbReference>
<keyword evidence="1" id="KW-0479">Metal-binding</keyword>
<evidence type="ECO:0000259" key="4">
    <source>
        <dbReference type="PROSITE" id="PS50089"/>
    </source>
</evidence>
<feature type="compositionally biased region" description="Acidic residues" evidence="3">
    <location>
        <begin position="474"/>
        <end position="483"/>
    </location>
</feature>
<feature type="compositionally biased region" description="Low complexity" evidence="3">
    <location>
        <begin position="400"/>
        <end position="422"/>
    </location>
</feature>
<feature type="compositionally biased region" description="Basic and acidic residues" evidence="3">
    <location>
        <begin position="545"/>
        <end position="554"/>
    </location>
</feature>
<feature type="compositionally biased region" description="Basic residues" evidence="3">
    <location>
        <begin position="423"/>
        <end position="435"/>
    </location>
</feature>
<dbReference type="InParanoid" id="A0A0G4GRD0"/>
<dbReference type="SUPFAM" id="SSF57850">
    <property type="entry name" value="RING/U-box"/>
    <property type="match status" value="1"/>
</dbReference>
<feature type="region of interest" description="Disordered" evidence="3">
    <location>
        <begin position="1067"/>
        <end position="1105"/>
    </location>
</feature>
<feature type="compositionally biased region" description="Basic and acidic residues" evidence="3">
    <location>
        <begin position="856"/>
        <end position="875"/>
    </location>
</feature>
<keyword evidence="2" id="KW-0175">Coiled coil</keyword>
<organism evidence="5 6">
    <name type="scientific">Vitrella brassicaformis (strain CCMP3155)</name>
    <dbReference type="NCBI Taxonomy" id="1169540"/>
    <lineage>
        <taxon>Eukaryota</taxon>
        <taxon>Sar</taxon>
        <taxon>Alveolata</taxon>
        <taxon>Colpodellida</taxon>
        <taxon>Vitrellaceae</taxon>
        <taxon>Vitrella</taxon>
    </lineage>
</organism>
<evidence type="ECO:0000256" key="2">
    <source>
        <dbReference type="SAM" id="Coils"/>
    </source>
</evidence>
<evidence type="ECO:0000256" key="3">
    <source>
        <dbReference type="SAM" id="MobiDB-lite"/>
    </source>
</evidence>
<sequence length="1350" mass="145148">MCKILQYGRAVDRTQDFHGHLVANHMDFLHMVDDMAAHRDAPWTPPFAPDVVMMEFIGELLDGAEPSAALVSLRLASFHRLMAMPPSECLPTFELVKKMDGFVRQVLVKERPSEVDAAIVGALQKHVFVYADQFVDVLTSTSATPADKWAASVKVGAFTKLIALLLEEFLGGSCVYVVKVGDFVERVTQPAVLGGISSALSDVAPTLDGHTALPEISIALSTPLLARHTQSLIESGLPATFVKLVNDDKVMRGVQGLMVLALLMRLMQRTAADAPQVAVREQFAPVVCKLLCMSRGHHGTNAELDNVEKSVVDSAYYILELLIKYGEERMKKKGQAQNNIAAEILQLDSVKALRGVEQRKGKKDKQLNVPEKVLALFNRIEKEEDKRYEMVYQEAIADMSSSPQQQTHPTTTTTTTTSTAPPGKKKRPNNKKKGKGGGGGQASASAAASASSSSAAVEHTGAELSDDGGVPAEECNDGSDGDEQQPSVSGGGPSNDVDQGSVGRPTGVLSPSTKQHCRLPCLTPPPSSPPPHPTLPTPPPASDCPQRHDKDSRAKTASQPTMSPAELAAQEAAAKRTESQKEGKGTEDQTANTGRGKKTKSGKGRQQQQQQQQRNEASPSDSVVEPSAPSTAASTSRASAAADEAEAGQPEPSSSSAIAMSSVAAVPSVSASLADGDRPGGEAVESTADGGDGDCAAKDGEAMLLNSAFAQRGRHQMSQGKKQKQKDKKSSTRPHRPHAANTDIRMPAPIPLSSAAFSAGRLKSSPGNGGMVPHMPKRPSIPGDDCRTPTLDGPSVSCGARGTSGQLHVDRQQHWGFPSASRAMSDSDVEDESPLLPRNQRGLLGSGYGMGGGRGVDARQREEVERREHDRRPKGGGDGGATSDKVQIPKGNNRVKTTGSSSPRFVPPSTSNGFHDGAHPSDLPDMLEDLMNYMPSISSSAPPPPAYRTDDEREAEMAIAASLQEAVDELEQLKGQIATAEEQKTDLEASLRHVQELLGQMEAQEAQLTDENGRLREANPILSEDELALRATADDVRRLQDSIDKRDTELRQLMTSDVSQRLMELAQAASGGQPNGPSSDDRAPLLIPPPAMPPRSDSPPPSAAAAERVWLDELDRSECDIAEKIAMAKKHMEDVHTVIHELIVSVSEAKAKRAAYRSRLQGLIDDNEDLRQRDADRLTKEKLDGLTSIPAVMQFQWAATSESARLKQLRDQCNKHLMMLRDESYQNDVEGRLAAAREAKDREAAEQLRREKEAAAKMIADMEAQLKEERAKHAEDGDKDKTNPKCVVCLAEPNDIALVPCGHQCLCKGCLERLRATAKKGKKKVLSVTCPVCRAEATSVLHVYNQGHRD</sequence>
<evidence type="ECO:0000313" key="5">
    <source>
        <dbReference type="EMBL" id="CEM33068.1"/>
    </source>
</evidence>
<dbReference type="OrthoDB" id="1711136at2759"/>
<feature type="domain" description="RING-type" evidence="4">
    <location>
        <begin position="1286"/>
        <end position="1334"/>
    </location>
</feature>
<feature type="region of interest" description="Disordered" evidence="3">
    <location>
        <begin position="398"/>
        <end position="926"/>
    </location>
</feature>
<dbReference type="InterPro" id="IPR001841">
    <property type="entry name" value="Znf_RING"/>
</dbReference>
<keyword evidence="1" id="KW-0863">Zinc-finger</keyword>
<dbReference type="GO" id="GO:0016567">
    <property type="term" value="P:protein ubiquitination"/>
    <property type="evidence" value="ECO:0007669"/>
    <property type="project" value="TreeGrafter"/>
</dbReference>
<proteinExistence type="predicted"/>
<feature type="compositionally biased region" description="Pro residues" evidence="3">
    <location>
        <begin position="1086"/>
        <end position="1102"/>
    </location>
</feature>
<feature type="compositionally biased region" description="Basic and acidic residues" evidence="3">
    <location>
        <begin position="573"/>
        <end position="587"/>
    </location>
</feature>
<dbReference type="Pfam" id="PF13920">
    <property type="entry name" value="zf-C3HC4_3"/>
    <property type="match status" value="1"/>
</dbReference>
<feature type="compositionally biased region" description="Polar residues" evidence="3">
    <location>
        <begin position="894"/>
        <end position="913"/>
    </location>
</feature>
<dbReference type="GO" id="GO:0061630">
    <property type="term" value="F:ubiquitin protein ligase activity"/>
    <property type="evidence" value="ECO:0007669"/>
    <property type="project" value="TreeGrafter"/>
</dbReference>
<feature type="compositionally biased region" description="Basic residues" evidence="3">
    <location>
        <begin position="721"/>
        <end position="738"/>
    </location>
</feature>
<feature type="coiled-coil region" evidence="2">
    <location>
        <begin position="953"/>
        <end position="1018"/>
    </location>
</feature>
<reference evidence="5 6" key="1">
    <citation type="submission" date="2014-11" db="EMBL/GenBank/DDBJ databases">
        <authorList>
            <person name="Zhu J."/>
            <person name="Qi W."/>
            <person name="Song R."/>
        </authorList>
    </citation>
    <scope>NUCLEOTIDE SEQUENCE [LARGE SCALE GENOMIC DNA]</scope>
</reference>
<keyword evidence="1" id="KW-0862">Zinc</keyword>
<evidence type="ECO:0000256" key="1">
    <source>
        <dbReference type="PROSITE-ProRule" id="PRU00175"/>
    </source>
</evidence>
<accession>A0A0G4GRD0</accession>
<dbReference type="GO" id="GO:0006511">
    <property type="term" value="P:ubiquitin-dependent protein catabolic process"/>
    <property type="evidence" value="ECO:0007669"/>
    <property type="project" value="TreeGrafter"/>
</dbReference>
<dbReference type="EMBL" id="CDMY01000770">
    <property type="protein sequence ID" value="CEM33068.1"/>
    <property type="molecule type" value="Genomic_DNA"/>
</dbReference>
<feature type="compositionally biased region" description="Low complexity" evidence="3">
    <location>
        <begin position="653"/>
        <end position="674"/>
    </location>
</feature>
<name>A0A0G4GRD0_VITBC</name>
<dbReference type="PANTHER" id="PTHR22696:SF1">
    <property type="entry name" value="E3 UBIQUITIN-PROTEIN LIGASE RNF26"/>
    <property type="match status" value="1"/>
</dbReference>
<feature type="coiled-coil region" evidence="2">
    <location>
        <begin position="1245"/>
        <end position="1272"/>
    </location>
</feature>
<feature type="compositionally biased region" description="Low complexity" evidence="3">
    <location>
        <begin position="604"/>
        <end position="613"/>
    </location>
</feature>
<keyword evidence="6" id="KW-1185">Reference proteome</keyword>